<proteinExistence type="inferred from homology"/>
<dbReference type="PROSITE" id="PS51409">
    <property type="entry name" value="ARGINASE_2"/>
    <property type="match status" value="1"/>
</dbReference>
<dbReference type="PANTHER" id="PTHR11358:SF26">
    <property type="entry name" value="GUANIDINO ACID HYDROLASE, MITOCHONDRIAL"/>
    <property type="match status" value="1"/>
</dbReference>
<dbReference type="SUPFAM" id="SSF52768">
    <property type="entry name" value="Arginase/deacetylase"/>
    <property type="match status" value="1"/>
</dbReference>
<sequence>MAFSFLNPIDEEILHQIEMLPELALGRSVLKHSKNNFPDLSNVKIAIVGVMDARGLQKKSQEYTINHIRLAFYNLFPGNWDSNIADLGDVPVGENVSDTYYVLQKAVTALLHKNIVPIILGGSQDHVYPLYRAFDPEKTLVNYVAIDAKLDFKGLYKSPADSYVTQMILEEPSNLYNYANIGYQTFLNAQDEINFVESLSFDAFRLGEITAKLHLAEPIIREANLVSIDMLSVKSASSGNFSEFVPNGFDGKEICTLARYAGISESVSCFGVFNQQGSKSEAVLISQIIWYFIEGLQYRVYERVSVDDINFKKFIVPLRDIELVFYNSIITNRWWIEMNSDASTNAGQLVIPCAAEDYENARAGEIPERWWKLLKKSLL</sequence>
<dbReference type="InterPro" id="IPR023696">
    <property type="entry name" value="Ureohydrolase_dom_sf"/>
</dbReference>
<evidence type="ECO:0000256" key="3">
    <source>
        <dbReference type="PROSITE-ProRule" id="PRU00742"/>
    </source>
</evidence>
<protein>
    <submittedName>
        <fullName evidence="4">Formimidoylglutamase</fullName>
    </submittedName>
</protein>
<dbReference type="Proteomes" id="UP001163328">
    <property type="component" value="Chromosome"/>
</dbReference>
<evidence type="ECO:0000256" key="2">
    <source>
        <dbReference type="ARBA" id="ARBA00022801"/>
    </source>
</evidence>
<dbReference type="EMBL" id="CP081495">
    <property type="protein sequence ID" value="UYW00599.1"/>
    <property type="molecule type" value="Genomic_DNA"/>
</dbReference>
<accession>A0ABY6LWM0</accession>
<dbReference type="Pfam" id="PF00491">
    <property type="entry name" value="Arginase"/>
    <property type="match status" value="1"/>
</dbReference>
<evidence type="ECO:0000256" key="1">
    <source>
        <dbReference type="ARBA" id="ARBA00022723"/>
    </source>
</evidence>
<name>A0ABY6LWM0_9FLAO</name>
<keyword evidence="2" id="KW-0378">Hydrolase</keyword>
<dbReference type="PANTHER" id="PTHR11358">
    <property type="entry name" value="ARGINASE/AGMATINASE"/>
    <property type="match status" value="1"/>
</dbReference>
<dbReference type="RefSeq" id="WP_264432508.1">
    <property type="nucleotide sequence ID" value="NZ_CP081495.1"/>
</dbReference>
<dbReference type="CDD" id="cd09988">
    <property type="entry name" value="Formimidoylglutamase"/>
    <property type="match status" value="1"/>
</dbReference>
<keyword evidence="5" id="KW-1185">Reference proteome</keyword>
<dbReference type="Gene3D" id="3.40.800.10">
    <property type="entry name" value="Ureohydrolase domain"/>
    <property type="match status" value="1"/>
</dbReference>
<evidence type="ECO:0000313" key="5">
    <source>
        <dbReference type="Proteomes" id="UP001163328"/>
    </source>
</evidence>
<organism evidence="4 5">
    <name type="scientific">Flavobacterium agricola</name>
    <dbReference type="NCBI Taxonomy" id="2870839"/>
    <lineage>
        <taxon>Bacteria</taxon>
        <taxon>Pseudomonadati</taxon>
        <taxon>Bacteroidota</taxon>
        <taxon>Flavobacteriia</taxon>
        <taxon>Flavobacteriales</taxon>
        <taxon>Flavobacteriaceae</taxon>
        <taxon>Flavobacterium</taxon>
    </lineage>
</organism>
<reference evidence="4" key="1">
    <citation type="submission" date="2021-08" db="EMBL/GenBank/DDBJ databases">
        <title>Flavobacterium sp. strain CC-SYL302.</title>
        <authorList>
            <person name="Lin S.-Y."/>
            <person name="Lee T.-H."/>
            <person name="Young C.-C."/>
        </authorList>
    </citation>
    <scope>NUCLEOTIDE SEQUENCE</scope>
    <source>
        <strain evidence="4">CC-SYL302</strain>
    </source>
</reference>
<comment type="similarity">
    <text evidence="3">Belongs to the arginase family.</text>
</comment>
<gene>
    <name evidence="4" type="ORF">K5I29_08605</name>
</gene>
<keyword evidence="1" id="KW-0479">Metal-binding</keyword>
<evidence type="ECO:0000313" key="4">
    <source>
        <dbReference type="EMBL" id="UYW00599.1"/>
    </source>
</evidence>
<dbReference type="InterPro" id="IPR006035">
    <property type="entry name" value="Ureohydrolase"/>
</dbReference>